<comment type="caution">
    <text evidence="1">The sequence shown here is derived from an EMBL/GenBank/DDBJ whole genome shotgun (WGS) entry which is preliminary data.</text>
</comment>
<organism evidence="1 2">
    <name type="scientific">Methylobacterium gnaphalii</name>
    <dbReference type="NCBI Taxonomy" id="1010610"/>
    <lineage>
        <taxon>Bacteria</taxon>
        <taxon>Pseudomonadati</taxon>
        <taxon>Pseudomonadota</taxon>
        <taxon>Alphaproteobacteria</taxon>
        <taxon>Hyphomicrobiales</taxon>
        <taxon>Methylobacteriaceae</taxon>
        <taxon>Methylobacterium</taxon>
    </lineage>
</organism>
<gene>
    <name evidence="1" type="ORF">MGN01_16410</name>
</gene>
<dbReference type="Proteomes" id="UP000321750">
    <property type="component" value="Unassembled WGS sequence"/>
</dbReference>
<evidence type="ECO:0000313" key="2">
    <source>
        <dbReference type="Proteomes" id="UP000321750"/>
    </source>
</evidence>
<dbReference type="AlphaFoldDB" id="A0A512JIM0"/>
<keyword evidence="2" id="KW-1185">Reference proteome</keyword>
<reference evidence="1 2" key="1">
    <citation type="submission" date="2019-07" db="EMBL/GenBank/DDBJ databases">
        <title>Whole genome shotgun sequence of Methylobacterium gnaphalii NBRC 107716.</title>
        <authorList>
            <person name="Hosoyama A."/>
            <person name="Uohara A."/>
            <person name="Ohji S."/>
            <person name="Ichikawa N."/>
        </authorList>
    </citation>
    <scope>NUCLEOTIDE SEQUENCE [LARGE SCALE GENOMIC DNA]</scope>
    <source>
        <strain evidence="1 2">NBRC 107716</strain>
    </source>
</reference>
<protein>
    <submittedName>
        <fullName evidence="1">Uncharacterized protein</fullName>
    </submittedName>
</protein>
<sequence length="99" mass="10559">MVGRHPVNDVDYAIQTTDAYVGIVGLTHPIAMTLPDASLYTVGQPLYIADETGQCSTTLPITVKPMIGQTIVGSTTIDMVVPGQKLIFHANGTSRWTVS</sequence>
<dbReference type="EMBL" id="BJZV01000007">
    <property type="protein sequence ID" value="GEP09796.1"/>
    <property type="molecule type" value="Genomic_DNA"/>
</dbReference>
<accession>A0A512JIM0</accession>
<proteinExistence type="predicted"/>
<evidence type="ECO:0000313" key="1">
    <source>
        <dbReference type="EMBL" id="GEP09796.1"/>
    </source>
</evidence>
<name>A0A512JIM0_9HYPH</name>
<dbReference type="RefSeq" id="WP_238257538.1">
    <property type="nucleotide sequence ID" value="NZ_BPQK01000003.1"/>
</dbReference>